<dbReference type="Pfam" id="PF04612">
    <property type="entry name" value="T2SSM"/>
    <property type="match status" value="1"/>
</dbReference>
<keyword evidence="3 10" id="KW-0813">Transport</keyword>
<evidence type="ECO:0000256" key="7">
    <source>
        <dbReference type="ARBA" id="ARBA00022927"/>
    </source>
</evidence>
<evidence type="ECO:0000256" key="10">
    <source>
        <dbReference type="PIRNR" id="PIRNR006291"/>
    </source>
</evidence>
<organism evidence="12 13">
    <name type="scientific">Simiduia curdlanivorans</name>
    <dbReference type="NCBI Taxonomy" id="1492769"/>
    <lineage>
        <taxon>Bacteria</taxon>
        <taxon>Pseudomonadati</taxon>
        <taxon>Pseudomonadota</taxon>
        <taxon>Gammaproteobacteria</taxon>
        <taxon>Cellvibrionales</taxon>
        <taxon>Cellvibrionaceae</taxon>
        <taxon>Simiduia</taxon>
    </lineage>
</organism>
<comment type="function">
    <text evidence="10">Inner membrane component of the type II secretion system required for the energy-dependent secretion of extracellular factors such as proteases and toxins from the periplasm.</text>
</comment>
<dbReference type="InterPro" id="IPR023229">
    <property type="entry name" value="T2SS_M_periplasmic_sf"/>
</dbReference>
<evidence type="ECO:0000256" key="11">
    <source>
        <dbReference type="SAM" id="Phobius"/>
    </source>
</evidence>
<proteinExistence type="inferred from homology"/>
<evidence type="ECO:0000256" key="2">
    <source>
        <dbReference type="ARBA" id="ARBA00010637"/>
    </source>
</evidence>
<keyword evidence="8 11" id="KW-1133">Transmembrane helix</keyword>
<accession>A0ABV8UZU8</accession>
<keyword evidence="13" id="KW-1185">Reference proteome</keyword>
<dbReference type="Proteomes" id="UP001595840">
    <property type="component" value="Unassembled WGS sequence"/>
</dbReference>
<reference evidence="13" key="1">
    <citation type="journal article" date="2019" name="Int. J. Syst. Evol. Microbiol.">
        <title>The Global Catalogue of Microorganisms (GCM) 10K type strain sequencing project: providing services to taxonomists for standard genome sequencing and annotation.</title>
        <authorList>
            <consortium name="The Broad Institute Genomics Platform"/>
            <consortium name="The Broad Institute Genome Sequencing Center for Infectious Disease"/>
            <person name="Wu L."/>
            <person name="Ma J."/>
        </authorList>
    </citation>
    <scope>NUCLEOTIDE SEQUENCE [LARGE SCALE GENOMIC DNA]</scope>
    <source>
        <strain evidence="13">CECT 8570</strain>
    </source>
</reference>
<evidence type="ECO:0000256" key="1">
    <source>
        <dbReference type="ARBA" id="ARBA00004377"/>
    </source>
</evidence>
<evidence type="ECO:0000256" key="5">
    <source>
        <dbReference type="ARBA" id="ARBA00022519"/>
    </source>
</evidence>
<keyword evidence="6 11" id="KW-0812">Transmembrane</keyword>
<evidence type="ECO:0000256" key="6">
    <source>
        <dbReference type="ARBA" id="ARBA00022692"/>
    </source>
</evidence>
<keyword evidence="7 10" id="KW-0653">Protein transport</keyword>
<evidence type="ECO:0000313" key="13">
    <source>
        <dbReference type="Proteomes" id="UP001595840"/>
    </source>
</evidence>
<dbReference type="PIRSF" id="PIRSF006291">
    <property type="entry name" value="GspM"/>
    <property type="match status" value="1"/>
</dbReference>
<evidence type="ECO:0000256" key="8">
    <source>
        <dbReference type="ARBA" id="ARBA00022989"/>
    </source>
</evidence>
<protein>
    <recommendedName>
        <fullName evidence="10">Type II secretion system protein M</fullName>
        <shortName evidence="10">T2SS protein M</shortName>
    </recommendedName>
    <alternativeName>
        <fullName evidence="10">General secretion pathway protein M</fullName>
    </alternativeName>
</protein>
<evidence type="ECO:0000313" key="12">
    <source>
        <dbReference type="EMBL" id="MFC4361108.1"/>
    </source>
</evidence>
<gene>
    <name evidence="12" type="ORF">ACFOX3_02280</name>
</gene>
<dbReference type="EMBL" id="JBHSCX010000003">
    <property type="protein sequence ID" value="MFC4361108.1"/>
    <property type="molecule type" value="Genomic_DNA"/>
</dbReference>
<keyword evidence="4 10" id="KW-1003">Cell membrane</keyword>
<feature type="transmembrane region" description="Helical" evidence="11">
    <location>
        <begin position="20"/>
        <end position="39"/>
    </location>
</feature>
<dbReference type="InterPro" id="IPR007690">
    <property type="entry name" value="T2SS_GspM"/>
</dbReference>
<evidence type="ECO:0000256" key="3">
    <source>
        <dbReference type="ARBA" id="ARBA00022448"/>
    </source>
</evidence>
<evidence type="ECO:0000256" key="4">
    <source>
        <dbReference type="ARBA" id="ARBA00022475"/>
    </source>
</evidence>
<dbReference type="RefSeq" id="WP_290260263.1">
    <property type="nucleotide sequence ID" value="NZ_JAUFQG010000004.1"/>
</dbReference>
<sequence length="165" mass="18426">MTNQNPISEFLFARPLREQTLLAIGGCCIALMLLWLVIVKPIHGLRDEASKTLVRTQQIYAEVDQLAAQLEASRSTGDANTRSSNASMTEIIDVSLRKYGLSIRGIQPGQQGEVFVRLEASPTQSVWQWLYEMEAVVGVKVNELTINPTEKEGWVLLTARLEQAR</sequence>
<keyword evidence="9 10" id="KW-0472">Membrane</keyword>
<comment type="caution">
    <text evidence="12">The sequence shown here is derived from an EMBL/GenBank/DDBJ whole genome shotgun (WGS) entry which is preliminary data.</text>
</comment>
<dbReference type="Gene3D" id="3.30.1360.100">
    <property type="entry name" value="General secretion pathway protein M, EpsM"/>
    <property type="match status" value="1"/>
</dbReference>
<dbReference type="SUPFAM" id="SSF103054">
    <property type="entry name" value="General secretion pathway protein M, EpsM"/>
    <property type="match status" value="1"/>
</dbReference>
<evidence type="ECO:0000256" key="9">
    <source>
        <dbReference type="ARBA" id="ARBA00023136"/>
    </source>
</evidence>
<keyword evidence="5 10" id="KW-0997">Cell inner membrane</keyword>
<comment type="similarity">
    <text evidence="2 10">Belongs to the GSP M family.</text>
</comment>
<name>A0ABV8UZU8_9GAMM</name>
<comment type="subcellular location">
    <subcellularLocation>
        <location evidence="1">Cell inner membrane</location>
        <topology evidence="1">Single-pass membrane protein</topology>
    </subcellularLocation>
</comment>